<accession>A0A919RIV4</accession>
<dbReference type="EMBL" id="BOOW01000018">
    <property type="protein sequence ID" value="GII92801.1"/>
    <property type="molecule type" value="Genomic_DNA"/>
</dbReference>
<evidence type="ECO:0000313" key="2">
    <source>
        <dbReference type="Proteomes" id="UP000606172"/>
    </source>
</evidence>
<sequence length="61" mass="6872">MPGFELLAMRKLGLAGAGEIDWRNPRLVCVAGDFNRYDEHAAGQINRSIELVRYHEFGVNP</sequence>
<gene>
    <name evidence="1" type="ORF">Ssi02_30320</name>
</gene>
<dbReference type="AlphaFoldDB" id="A0A919RIV4"/>
<reference evidence="1" key="1">
    <citation type="submission" date="2021-01" db="EMBL/GenBank/DDBJ databases">
        <title>Whole genome shotgun sequence of Sinosporangium siamense NBRC 109515.</title>
        <authorList>
            <person name="Komaki H."/>
            <person name="Tamura T."/>
        </authorList>
    </citation>
    <scope>NUCLEOTIDE SEQUENCE</scope>
    <source>
        <strain evidence="1">NBRC 109515</strain>
    </source>
</reference>
<keyword evidence="2" id="KW-1185">Reference proteome</keyword>
<organism evidence="1 2">
    <name type="scientific">Sinosporangium siamense</name>
    <dbReference type="NCBI Taxonomy" id="1367973"/>
    <lineage>
        <taxon>Bacteria</taxon>
        <taxon>Bacillati</taxon>
        <taxon>Actinomycetota</taxon>
        <taxon>Actinomycetes</taxon>
        <taxon>Streptosporangiales</taxon>
        <taxon>Streptosporangiaceae</taxon>
        <taxon>Sinosporangium</taxon>
    </lineage>
</organism>
<protein>
    <submittedName>
        <fullName evidence="1">Uncharacterized protein</fullName>
    </submittedName>
</protein>
<evidence type="ECO:0000313" key="1">
    <source>
        <dbReference type="EMBL" id="GII92801.1"/>
    </source>
</evidence>
<comment type="caution">
    <text evidence="1">The sequence shown here is derived from an EMBL/GenBank/DDBJ whole genome shotgun (WGS) entry which is preliminary data.</text>
</comment>
<proteinExistence type="predicted"/>
<dbReference type="RefSeq" id="WP_204025853.1">
    <property type="nucleotide sequence ID" value="NZ_BOOW01000018.1"/>
</dbReference>
<name>A0A919RIV4_9ACTN</name>
<dbReference type="Proteomes" id="UP000606172">
    <property type="component" value="Unassembled WGS sequence"/>
</dbReference>